<feature type="region of interest" description="Disordered" evidence="1">
    <location>
        <begin position="127"/>
        <end position="147"/>
    </location>
</feature>
<dbReference type="EMBL" id="BRZM01000081">
    <property type="protein sequence ID" value="GLD65581.1"/>
    <property type="molecule type" value="Genomic_DNA"/>
</dbReference>
<sequence>MKTSDDTKKLSYNGKLFAKDLLYNQAFQASNVASLVHMISETYTEVSNKYLMDRVSSLGKLMAMDKEKPEFLHERLKLQESCQEAQRGILQLVLENKKEFEMKTDVRMKKIEDELKAILSAAPPEETERIKEIVQDGFSKEEEESYY</sequence>
<dbReference type="AlphaFoldDB" id="A0AAD3REK3"/>
<accession>A0AAD3REK3</accession>
<organism evidence="2 3">
    <name type="scientific">Lates japonicus</name>
    <name type="common">Japanese lates</name>
    <dbReference type="NCBI Taxonomy" id="270547"/>
    <lineage>
        <taxon>Eukaryota</taxon>
        <taxon>Metazoa</taxon>
        <taxon>Chordata</taxon>
        <taxon>Craniata</taxon>
        <taxon>Vertebrata</taxon>
        <taxon>Euteleostomi</taxon>
        <taxon>Actinopterygii</taxon>
        <taxon>Neopterygii</taxon>
        <taxon>Teleostei</taxon>
        <taxon>Neoteleostei</taxon>
        <taxon>Acanthomorphata</taxon>
        <taxon>Carangaria</taxon>
        <taxon>Carangaria incertae sedis</taxon>
        <taxon>Centropomidae</taxon>
        <taxon>Lates</taxon>
    </lineage>
</organism>
<name>A0AAD3REK3_LATJO</name>
<evidence type="ECO:0000256" key="1">
    <source>
        <dbReference type="SAM" id="MobiDB-lite"/>
    </source>
</evidence>
<keyword evidence="3" id="KW-1185">Reference proteome</keyword>
<reference evidence="2" key="1">
    <citation type="submission" date="2022-08" db="EMBL/GenBank/DDBJ databases">
        <title>Genome sequencing of akame (Lates japonicus).</title>
        <authorList>
            <person name="Hashiguchi Y."/>
            <person name="Takahashi H."/>
        </authorList>
    </citation>
    <scope>NUCLEOTIDE SEQUENCE</scope>
    <source>
        <strain evidence="2">Kochi</strain>
    </source>
</reference>
<evidence type="ECO:0000313" key="3">
    <source>
        <dbReference type="Proteomes" id="UP001279410"/>
    </source>
</evidence>
<dbReference type="PANTHER" id="PTHR33488">
    <property type="entry name" value="ZGC:162509"/>
    <property type="match status" value="1"/>
</dbReference>
<evidence type="ECO:0000313" key="2">
    <source>
        <dbReference type="EMBL" id="GLD65581.1"/>
    </source>
</evidence>
<dbReference type="Proteomes" id="UP001279410">
    <property type="component" value="Unassembled WGS sequence"/>
</dbReference>
<comment type="caution">
    <text evidence="2">The sequence shown here is derived from an EMBL/GenBank/DDBJ whole genome shotgun (WGS) entry which is preliminary data.</text>
</comment>
<feature type="compositionally biased region" description="Basic and acidic residues" evidence="1">
    <location>
        <begin position="127"/>
        <end position="140"/>
    </location>
</feature>
<dbReference type="PANTHER" id="PTHR33488:SF2">
    <property type="entry name" value="EARLY ENDOSOME ANTIGEN 1-LIKE"/>
    <property type="match status" value="1"/>
</dbReference>
<proteinExistence type="predicted"/>
<protein>
    <submittedName>
        <fullName evidence="2">Uncharacterized protein</fullName>
    </submittedName>
</protein>
<gene>
    <name evidence="2" type="ORF">AKAME5_001703800</name>
</gene>